<reference evidence="2 3" key="1">
    <citation type="submission" date="2024-04" db="EMBL/GenBank/DDBJ databases">
        <authorList>
            <person name="Fracassetti M."/>
        </authorList>
    </citation>
    <scope>NUCLEOTIDE SEQUENCE [LARGE SCALE GENOMIC DNA]</scope>
</reference>
<feature type="region of interest" description="Disordered" evidence="1">
    <location>
        <begin position="113"/>
        <end position="134"/>
    </location>
</feature>
<dbReference type="Proteomes" id="UP001497516">
    <property type="component" value="Chromosome 6"/>
</dbReference>
<organism evidence="2 3">
    <name type="scientific">Linum trigynum</name>
    <dbReference type="NCBI Taxonomy" id="586398"/>
    <lineage>
        <taxon>Eukaryota</taxon>
        <taxon>Viridiplantae</taxon>
        <taxon>Streptophyta</taxon>
        <taxon>Embryophyta</taxon>
        <taxon>Tracheophyta</taxon>
        <taxon>Spermatophyta</taxon>
        <taxon>Magnoliopsida</taxon>
        <taxon>eudicotyledons</taxon>
        <taxon>Gunneridae</taxon>
        <taxon>Pentapetalae</taxon>
        <taxon>rosids</taxon>
        <taxon>fabids</taxon>
        <taxon>Malpighiales</taxon>
        <taxon>Linaceae</taxon>
        <taxon>Linum</taxon>
    </lineage>
</organism>
<protein>
    <submittedName>
        <fullName evidence="2">Uncharacterized protein</fullName>
    </submittedName>
</protein>
<gene>
    <name evidence="2" type="ORF">LTRI10_LOCUS33738</name>
</gene>
<evidence type="ECO:0000256" key="1">
    <source>
        <dbReference type="SAM" id="MobiDB-lite"/>
    </source>
</evidence>
<evidence type="ECO:0000313" key="2">
    <source>
        <dbReference type="EMBL" id="CAL1393143.1"/>
    </source>
</evidence>
<name>A0AAV2F5R6_9ROSI</name>
<accession>A0AAV2F5R6</accession>
<evidence type="ECO:0000313" key="3">
    <source>
        <dbReference type="Proteomes" id="UP001497516"/>
    </source>
</evidence>
<keyword evidence="3" id="KW-1185">Reference proteome</keyword>
<dbReference type="EMBL" id="OZ034819">
    <property type="protein sequence ID" value="CAL1393143.1"/>
    <property type="molecule type" value="Genomic_DNA"/>
</dbReference>
<sequence length="134" mass="14787">MASAVVFRKSSLIAVQLSNQSLSAVVAKSQPLTYSTSGELMSTPASDSAPITIHLTNSVLHLPSQHLYSPFLCSCLVIEGERCRRRMEVATVVSICSGRLSVFITIHGRSRSRREENLHQHQSHGIEDTRDLQQ</sequence>
<dbReference type="AlphaFoldDB" id="A0AAV2F5R6"/>
<proteinExistence type="predicted"/>